<evidence type="ECO:0000313" key="9">
    <source>
        <dbReference type="EMBL" id="SBT26875.1"/>
    </source>
</evidence>
<dbReference type="InterPro" id="IPR018168">
    <property type="entry name" value="Ubi_Hdrlase_CS"/>
</dbReference>
<dbReference type="InterPro" id="IPR002938">
    <property type="entry name" value="FAD-bd"/>
</dbReference>
<dbReference type="PRINTS" id="PR00420">
    <property type="entry name" value="RNGMNOXGNASE"/>
</dbReference>
<dbReference type="Proteomes" id="UP000078558">
    <property type="component" value="Chromosome I"/>
</dbReference>
<keyword evidence="11" id="KW-1185">Reference proteome</keyword>
<keyword evidence="7" id="KW-0503">Monooxygenase</keyword>
<proteinExistence type="inferred from homology"/>
<keyword evidence="6 9" id="KW-0560">Oxidoreductase</keyword>
<dbReference type="NCBIfam" id="NF005790">
    <property type="entry name" value="PRK07608.1-5"/>
    <property type="match status" value="1"/>
</dbReference>
<dbReference type="GO" id="GO:0004497">
    <property type="term" value="F:monooxygenase activity"/>
    <property type="evidence" value="ECO:0007669"/>
    <property type="project" value="UniProtKB-KW"/>
</dbReference>
<comment type="pathway">
    <text evidence="2">Cofactor biosynthesis; ubiquinone biosynthesis.</text>
</comment>
<reference evidence="9 11" key="1">
    <citation type="submission" date="2016-06" db="EMBL/GenBank/DDBJ databases">
        <authorList>
            <person name="Kjaerup R.B."/>
            <person name="Dalgaard T.S."/>
            <person name="Juul-Madsen H.R."/>
        </authorList>
    </citation>
    <scope>NUCLEOTIDE SEQUENCE [LARGE SCALE GENOMIC DNA]</scope>
    <source>
        <strain evidence="9">Orrdi1</strain>
    </source>
</reference>
<keyword evidence="5" id="KW-0274">FAD</keyword>
<gene>
    <name evidence="9" type="ORF">ODI_01000</name>
    <name evidence="10" type="ORF">ODI_R4223</name>
</gene>
<organism evidence="9 11">
    <name type="scientific">Orrella dioscoreae</name>
    <dbReference type="NCBI Taxonomy" id="1851544"/>
    <lineage>
        <taxon>Bacteria</taxon>
        <taxon>Pseudomonadati</taxon>
        <taxon>Pseudomonadota</taxon>
        <taxon>Betaproteobacteria</taxon>
        <taxon>Burkholderiales</taxon>
        <taxon>Alcaligenaceae</taxon>
        <taxon>Orrella</taxon>
    </lineage>
</organism>
<evidence type="ECO:0000256" key="3">
    <source>
        <dbReference type="ARBA" id="ARBA00005349"/>
    </source>
</evidence>
<dbReference type="NCBIfam" id="TIGR01988">
    <property type="entry name" value="Ubi-OHases"/>
    <property type="match status" value="1"/>
</dbReference>
<evidence type="ECO:0000259" key="8">
    <source>
        <dbReference type="Pfam" id="PF01494"/>
    </source>
</evidence>
<dbReference type="RefSeq" id="WP_067757429.1">
    <property type="nucleotide sequence ID" value="NZ_LT907988.1"/>
</dbReference>
<dbReference type="Gene3D" id="3.50.50.60">
    <property type="entry name" value="FAD/NAD(P)-binding domain"/>
    <property type="match status" value="2"/>
</dbReference>
<evidence type="ECO:0000256" key="5">
    <source>
        <dbReference type="ARBA" id="ARBA00022827"/>
    </source>
</evidence>
<dbReference type="EMBL" id="FLRC01000044">
    <property type="protein sequence ID" value="SBT26875.1"/>
    <property type="molecule type" value="Genomic_DNA"/>
</dbReference>
<dbReference type="KEGG" id="odi:ODI_R4223"/>
<dbReference type="PROSITE" id="PS01304">
    <property type="entry name" value="UBIH"/>
    <property type="match status" value="1"/>
</dbReference>
<sequence>MSQSDIVVCGSGIVGLACALALARRGQSVSLLGPRVPVPPAGALYHPRVYAISAASQRFLAGLGVWDSLPAARMAEVQAMDVRGDAGGQVVLHAWQGTRAQLAWIMESGEIERVLAQAVQIYGIPWRDERCVGVENGELLTESGVRLRPALTVAADGAQSRLRAAAGVAVRSRSYEAVGLVTHLDAQRPHGGTAYQWFREDGVLALLPMPDTEQGPQVSMVWSMKTPLARALQGLPAEAQTQALIEKLGAATGGVLGALRPRQPMHGFDLTLATTDMIGERFALVGDAAHRLHPLAGQGLNLGLSDVEALVRAVADRESYRSAGDPQVLRRYRRARAEPVFAMKFATDGLHRLFDTPAAPVAWLRNTGMQVIERLPFVKRQLIARASES</sequence>
<comment type="cofactor">
    <cofactor evidence="1">
        <name>FAD</name>
        <dbReference type="ChEBI" id="CHEBI:57692"/>
    </cofactor>
</comment>
<evidence type="ECO:0000256" key="1">
    <source>
        <dbReference type="ARBA" id="ARBA00001974"/>
    </source>
</evidence>
<dbReference type="GO" id="GO:0071949">
    <property type="term" value="F:FAD binding"/>
    <property type="evidence" value="ECO:0007669"/>
    <property type="project" value="InterPro"/>
</dbReference>
<feature type="domain" description="FAD-binding" evidence="8">
    <location>
        <begin position="5"/>
        <end position="338"/>
    </location>
</feature>
<evidence type="ECO:0000256" key="7">
    <source>
        <dbReference type="ARBA" id="ARBA00023033"/>
    </source>
</evidence>
<comment type="similarity">
    <text evidence="3">Belongs to the UbiH/COQ6 family.</text>
</comment>
<evidence type="ECO:0000256" key="4">
    <source>
        <dbReference type="ARBA" id="ARBA00022630"/>
    </source>
</evidence>
<evidence type="ECO:0000313" key="11">
    <source>
        <dbReference type="Proteomes" id="UP000078558"/>
    </source>
</evidence>
<dbReference type="EC" id="1.14.13.-" evidence="9"/>
<dbReference type="PANTHER" id="PTHR43876:SF7">
    <property type="entry name" value="UBIQUINONE BIOSYNTHESIS MONOOXYGENASE COQ6, MITOCHONDRIAL"/>
    <property type="match status" value="1"/>
</dbReference>
<keyword evidence="4" id="KW-0285">Flavoprotein</keyword>
<dbReference type="OrthoDB" id="9769565at2"/>
<dbReference type="SUPFAM" id="SSF51905">
    <property type="entry name" value="FAD/NAD(P)-binding domain"/>
    <property type="match status" value="1"/>
</dbReference>
<dbReference type="InterPro" id="IPR010971">
    <property type="entry name" value="UbiH/COQ6"/>
</dbReference>
<dbReference type="EMBL" id="LT907988">
    <property type="protein sequence ID" value="SOE52481.1"/>
    <property type="molecule type" value="Genomic_DNA"/>
</dbReference>
<dbReference type="STRING" id="1851544.ODI_01000"/>
<accession>A0A1C3K652</accession>
<dbReference type="PANTHER" id="PTHR43876">
    <property type="entry name" value="UBIQUINONE BIOSYNTHESIS MONOOXYGENASE COQ6, MITOCHONDRIAL"/>
    <property type="match status" value="1"/>
</dbReference>
<dbReference type="InterPro" id="IPR051205">
    <property type="entry name" value="UbiH/COQ6_monooxygenase"/>
</dbReference>
<protein>
    <submittedName>
        <fullName evidence="9">2-octaprenyl-3-methyl-6-methoxy-1,4-benzoquinol hydroxylase</fullName>
        <ecNumber evidence="9">1.14.13.-</ecNumber>
    </submittedName>
</protein>
<dbReference type="InterPro" id="IPR036188">
    <property type="entry name" value="FAD/NAD-bd_sf"/>
</dbReference>
<dbReference type="GO" id="GO:0006744">
    <property type="term" value="P:ubiquinone biosynthetic process"/>
    <property type="evidence" value="ECO:0007669"/>
    <property type="project" value="UniProtKB-UniPathway"/>
</dbReference>
<dbReference type="Pfam" id="PF01494">
    <property type="entry name" value="FAD_binding_3"/>
    <property type="match status" value="1"/>
</dbReference>
<evidence type="ECO:0000256" key="2">
    <source>
        <dbReference type="ARBA" id="ARBA00004749"/>
    </source>
</evidence>
<dbReference type="UniPathway" id="UPA00232"/>
<evidence type="ECO:0000256" key="6">
    <source>
        <dbReference type="ARBA" id="ARBA00023002"/>
    </source>
</evidence>
<evidence type="ECO:0000313" key="10">
    <source>
        <dbReference type="EMBL" id="SOE52481.1"/>
    </source>
</evidence>
<dbReference type="GO" id="GO:0016705">
    <property type="term" value="F:oxidoreductase activity, acting on paired donors, with incorporation or reduction of molecular oxygen"/>
    <property type="evidence" value="ECO:0007669"/>
    <property type="project" value="InterPro"/>
</dbReference>
<dbReference type="AlphaFoldDB" id="A0A1C3K652"/>
<name>A0A1C3K652_9BURK</name>
<reference evidence="10 11" key="2">
    <citation type="submission" date="2017-08" db="EMBL/GenBank/DDBJ databases">
        <authorList>
            <person name="de Groot N.N."/>
        </authorList>
    </citation>
    <scope>NUCLEOTIDE SEQUENCE [LARGE SCALE GENOMIC DNA]</scope>
    <source>
        <strain evidence="10">Orrdi1</strain>
    </source>
</reference>